<dbReference type="RefSeq" id="WP_310472332.1">
    <property type="nucleotide sequence ID" value="NZ_CP136522.1"/>
</dbReference>
<dbReference type="Proteomes" id="UP001529491">
    <property type="component" value="Chromosome"/>
</dbReference>
<protein>
    <submittedName>
        <fullName evidence="1">Transposase</fullName>
    </submittedName>
</protein>
<gene>
    <name evidence="1" type="ORF">RGE70_15455</name>
</gene>
<organism evidence="1 2">
    <name type="scientific">Shewanella youngdeokensis</name>
    <dbReference type="NCBI Taxonomy" id="2999068"/>
    <lineage>
        <taxon>Bacteria</taxon>
        <taxon>Pseudomonadati</taxon>
        <taxon>Pseudomonadota</taxon>
        <taxon>Gammaproteobacteria</taxon>
        <taxon>Alteromonadales</taxon>
        <taxon>Shewanellaceae</taxon>
        <taxon>Shewanella</taxon>
    </lineage>
</organism>
<dbReference type="Gene3D" id="1.10.10.60">
    <property type="entry name" value="Homeodomain-like"/>
    <property type="match status" value="1"/>
</dbReference>
<reference evidence="1 2" key="1">
    <citation type="submission" date="2023-10" db="EMBL/GenBank/DDBJ databases">
        <title>Complete genome sequence of Shewanella sp. DAU334.</title>
        <authorList>
            <person name="Lee Y.-S."/>
            <person name="Jeong H.-R."/>
            <person name="Hwang E.-J."/>
            <person name="Choi Y.-L."/>
            <person name="Kim G.-D."/>
        </authorList>
    </citation>
    <scope>NUCLEOTIDE SEQUENCE [LARGE SCALE GENOMIC DNA]</scope>
    <source>
        <strain evidence="1 2">DAU334</strain>
    </source>
</reference>
<evidence type="ECO:0000313" key="1">
    <source>
        <dbReference type="EMBL" id="WOT04695.1"/>
    </source>
</evidence>
<sequence length="69" mass="7992">MNIEDRNINIIHEVQHNGRLLSDVARQYGTSTKHVYRLVNVNTPRKSSRGKTLRTNLSNFCSRIKNLGR</sequence>
<accession>A0ABZ0JWL1</accession>
<evidence type="ECO:0000313" key="2">
    <source>
        <dbReference type="Proteomes" id="UP001529491"/>
    </source>
</evidence>
<proteinExistence type="predicted"/>
<name>A0ABZ0JWL1_9GAMM</name>
<keyword evidence="2" id="KW-1185">Reference proteome</keyword>
<dbReference type="EMBL" id="CP136522">
    <property type="protein sequence ID" value="WOT04695.1"/>
    <property type="molecule type" value="Genomic_DNA"/>
</dbReference>